<organism evidence="1 2">
    <name type="scientific">Pseudomonas inefficax</name>
    <dbReference type="NCBI Taxonomy" id="2078786"/>
    <lineage>
        <taxon>Bacteria</taxon>
        <taxon>Pseudomonadati</taxon>
        <taxon>Pseudomonadota</taxon>
        <taxon>Gammaproteobacteria</taxon>
        <taxon>Pseudomonadales</taxon>
        <taxon>Pseudomonadaceae</taxon>
        <taxon>Pseudomonas</taxon>
    </lineage>
</organism>
<evidence type="ECO:0000313" key="2">
    <source>
        <dbReference type="Proteomes" id="UP000294335"/>
    </source>
</evidence>
<evidence type="ECO:0000313" key="1">
    <source>
        <dbReference type="EMBL" id="SPO61838.1"/>
    </source>
</evidence>
<proteinExistence type="predicted"/>
<name>A0AAQ1PCI1_9PSED</name>
<dbReference type="Proteomes" id="UP000294335">
    <property type="component" value="Unassembled WGS sequence"/>
</dbReference>
<comment type="caution">
    <text evidence="1">The sequence shown here is derived from an EMBL/GenBank/DDBJ whole genome shotgun (WGS) entry which is preliminary data.</text>
</comment>
<keyword evidence="2" id="KW-1185">Reference proteome</keyword>
<protein>
    <submittedName>
        <fullName evidence="1">Uncharacterized protein</fullName>
    </submittedName>
</protein>
<dbReference type="AlphaFoldDB" id="A0AAQ1PCI1"/>
<accession>A0AAQ1PCI1</accession>
<sequence>MNPLPQVWRWFRVPSVSVGAGLPAITGAAGAMNRVACFAGEPAPTGMALVSGTLGSCGSGHAREHRQRRCLPPR</sequence>
<gene>
    <name evidence="1" type="ORF">JV551A3_V1_1540008</name>
</gene>
<reference evidence="1 2" key="1">
    <citation type="submission" date="2018-02" db="EMBL/GenBank/DDBJ databases">
        <authorList>
            <person name="Dubost A."/>
        </authorList>
    </citation>
    <scope>NUCLEOTIDE SEQUENCE [LARGE SCALE GENOMIC DNA]</scope>
    <source>
        <strain evidence="2">JV551A3</strain>
    </source>
</reference>
<dbReference type="EMBL" id="OPYN01000154">
    <property type="protein sequence ID" value="SPO61838.1"/>
    <property type="molecule type" value="Genomic_DNA"/>
</dbReference>